<organism evidence="1">
    <name type="scientific">Fusobacterium phage Funu2</name>
    <dbReference type="NCBI Taxonomy" id="1640978"/>
    <lineage>
        <taxon>Viruses</taxon>
        <taxon>Duplodnaviria</taxon>
        <taxon>Heunggongvirae</taxon>
        <taxon>Uroviricota</taxon>
        <taxon>Caudoviricetes</taxon>
    </lineage>
</organism>
<dbReference type="EMBL" id="KR131711">
    <property type="protein sequence ID" value="AKC57609.1"/>
    <property type="molecule type" value="Genomic_DNA"/>
</dbReference>
<gene>
    <name evidence="1" type="ORF">HMPREF1994_00050</name>
</gene>
<accession>A0A0E3Y5I4</accession>
<reference evidence="1" key="1">
    <citation type="submission" date="2015-04" db="EMBL/GenBank/DDBJ databases">
        <title>The Genome Sequence of Fusobacterium phage Funu2.</title>
        <authorList>
            <consortium name="The Broad Institute Genomics Platform"/>
            <person name="Earl A."/>
            <person name="Allen-Vercoe E."/>
            <person name="Daigneault M."/>
            <person name="Young S."/>
            <person name="Zeng Q."/>
            <person name="Gargeya S."/>
            <person name="Fitzgerald M."/>
            <person name="Abouelleil A."/>
            <person name="Alvarado L."/>
            <person name="Chapman S."/>
            <person name="Gainer-Dewar J."/>
            <person name="Goldberg J."/>
            <person name="Griggs A."/>
            <person name="Gujja S."/>
            <person name="Hansen M."/>
            <person name="Howarth C."/>
            <person name="Imamovic A."/>
            <person name="Ireland A."/>
            <person name="Larimer J."/>
            <person name="McCowan C."/>
            <person name="Murphy C."/>
            <person name="Pearson M."/>
            <person name="Poon T."/>
            <person name="Priest M."/>
            <person name="Roberts A."/>
            <person name="Saif S."/>
            <person name="Shea T."/>
            <person name="Sykes S."/>
            <person name="Wortman J."/>
            <person name="Nusbaum C."/>
            <person name="Birren B."/>
        </authorList>
    </citation>
    <scope>NUCLEOTIDE SEQUENCE</scope>
</reference>
<evidence type="ECO:0000313" key="1">
    <source>
        <dbReference type="EMBL" id="AKC57609.1"/>
    </source>
</evidence>
<protein>
    <submittedName>
        <fullName evidence="1">Uncharacterized protein</fullName>
    </submittedName>
</protein>
<name>A0A0E3Y5I4_9CAUD</name>
<proteinExistence type="predicted"/>
<sequence>MEDLYFISEETKIIFGLCELNGKAQLDFFRIDYSYYSNKNKAKNWYEKIKTKLENCEHGFKDLAIEKLEKLYRGMGGKI</sequence>